<feature type="transmembrane region" description="Helical" evidence="8">
    <location>
        <begin position="125"/>
        <end position="150"/>
    </location>
</feature>
<evidence type="ECO:0000256" key="6">
    <source>
        <dbReference type="ARBA" id="ARBA00023136"/>
    </source>
</evidence>
<evidence type="ECO:0000256" key="3">
    <source>
        <dbReference type="ARBA" id="ARBA00022475"/>
    </source>
</evidence>
<evidence type="ECO:0000256" key="8">
    <source>
        <dbReference type="SAM" id="Phobius"/>
    </source>
</evidence>
<feature type="transmembrane region" description="Helical" evidence="8">
    <location>
        <begin position="248"/>
        <end position="272"/>
    </location>
</feature>
<keyword evidence="4 8" id="KW-0812">Transmembrane</keyword>
<dbReference type="RefSeq" id="WP_221031077.1">
    <property type="nucleotide sequence ID" value="NZ_CP139781.1"/>
</dbReference>
<feature type="transmembrane region" description="Helical" evidence="8">
    <location>
        <begin position="322"/>
        <end position="340"/>
    </location>
</feature>
<feature type="transmembrane region" description="Helical" evidence="8">
    <location>
        <begin position="396"/>
        <end position="419"/>
    </location>
</feature>
<proteinExistence type="inferred from homology"/>
<gene>
    <name evidence="9" type="ORF">K1X11_007305</name>
</gene>
<feature type="transmembrane region" description="Helical" evidence="8">
    <location>
        <begin position="439"/>
        <end position="463"/>
    </location>
</feature>
<comment type="similarity">
    <text evidence="7">Belongs to the GntP permease family.</text>
</comment>
<evidence type="ECO:0000256" key="1">
    <source>
        <dbReference type="ARBA" id="ARBA00004651"/>
    </source>
</evidence>
<accession>A0ABZ1CCU2</accession>
<evidence type="ECO:0000256" key="2">
    <source>
        <dbReference type="ARBA" id="ARBA00022448"/>
    </source>
</evidence>
<dbReference type="Proteomes" id="UP000738431">
    <property type="component" value="Chromosome"/>
</dbReference>
<organism evidence="9 10">
    <name type="scientific">Actomonas aquatica</name>
    <dbReference type="NCBI Taxonomy" id="2866162"/>
    <lineage>
        <taxon>Bacteria</taxon>
        <taxon>Pseudomonadati</taxon>
        <taxon>Verrucomicrobiota</taxon>
        <taxon>Opitutia</taxon>
        <taxon>Opitutales</taxon>
        <taxon>Opitutaceae</taxon>
        <taxon>Actomonas</taxon>
    </lineage>
</organism>
<feature type="transmembrane region" description="Helical" evidence="8">
    <location>
        <begin position="45"/>
        <end position="64"/>
    </location>
</feature>
<evidence type="ECO:0000313" key="10">
    <source>
        <dbReference type="Proteomes" id="UP000738431"/>
    </source>
</evidence>
<evidence type="ECO:0000256" key="5">
    <source>
        <dbReference type="ARBA" id="ARBA00022989"/>
    </source>
</evidence>
<keyword evidence="10" id="KW-1185">Reference proteome</keyword>
<dbReference type="Pfam" id="PF02447">
    <property type="entry name" value="GntP_permease"/>
    <property type="match status" value="1"/>
</dbReference>
<evidence type="ECO:0000256" key="7">
    <source>
        <dbReference type="ARBA" id="ARBA00049663"/>
    </source>
</evidence>
<feature type="transmembrane region" description="Helical" evidence="8">
    <location>
        <begin position="200"/>
        <end position="222"/>
    </location>
</feature>
<feature type="transmembrane region" description="Helical" evidence="8">
    <location>
        <begin position="162"/>
        <end position="180"/>
    </location>
</feature>
<protein>
    <submittedName>
        <fullName evidence="9">SLC13 family permease</fullName>
    </submittedName>
</protein>
<keyword evidence="3" id="KW-1003">Cell membrane</keyword>
<evidence type="ECO:0000313" key="9">
    <source>
        <dbReference type="EMBL" id="WRQ89210.1"/>
    </source>
</evidence>
<evidence type="ECO:0000256" key="4">
    <source>
        <dbReference type="ARBA" id="ARBA00022692"/>
    </source>
</evidence>
<feature type="transmembrane region" description="Helical" evidence="8">
    <location>
        <begin position="360"/>
        <end position="384"/>
    </location>
</feature>
<sequence length="464" mass="47022">MIAVAVIAAATGAGAAAPVAGPMIALGVGVAFVVLGIARWRMHPFFALMGAAVAVGLVTAWGGWSELTPIDAIGHATAALGRSAGGIAVIIAMAAVIGECLTVSGGAERVVNALLRLWGEKRAGVALLLSGLVLAIPVFFDTVFLLLLPLARVLAVRTGKDYLFYVMALCAGAVIAHSTVPPTPGPLLVAEELGLSMAVAIGGGLACAVVPAAGTLMLARWLGKRVIVPQPKLAAEDEAMAGRPLPGLWGSLAPVTLPLAMIGGASVAGLVLSGDLPMWLQLVGDKHVALGVGTVAALALALRSERGRAESLHTLLGRPLELAGPIILITAAGGAFGAMLRDAGIGEAVTTLAAGRELNFVLLGWLLAAVLRVAQGSATVAMITSTGMLTAAAGEAGWGVNPLFVFLAIGYGSVVLSWANDSGFWLVSRMCGWDERTTLKSWTVVLTAVSLLGLAEVLILSAIF</sequence>
<keyword evidence="2" id="KW-0813">Transport</keyword>
<feature type="transmembrane region" description="Helical" evidence="8">
    <location>
        <begin position="84"/>
        <end position="105"/>
    </location>
</feature>
<dbReference type="EMBL" id="CP139781">
    <property type="protein sequence ID" value="WRQ89210.1"/>
    <property type="molecule type" value="Genomic_DNA"/>
</dbReference>
<dbReference type="PANTHER" id="PTHR30354:SF22">
    <property type="entry name" value="HIGH-AFFINITY GLUCONATE TRANSPORTER"/>
    <property type="match status" value="1"/>
</dbReference>
<keyword evidence="6 8" id="KW-0472">Membrane</keyword>
<dbReference type="PANTHER" id="PTHR30354">
    <property type="entry name" value="GNT FAMILY GLUCONATE TRANSPORTER"/>
    <property type="match status" value="1"/>
</dbReference>
<keyword evidence="5 8" id="KW-1133">Transmembrane helix</keyword>
<name>A0ABZ1CCU2_9BACT</name>
<reference evidence="9 10" key="2">
    <citation type="submission" date="2023-12" db="EMBL/GenBank/DDBJ databases">
        <title>Description of an unclassified Opitutus bacterium of Verrucomicrobiota.</title>
        <authorList>
            <person name="Zhang D.-F."/>
        </authorList>
    </citation>
    <scope>NUCLEOTIDE SEQUENCE [LARGE SCALE GENOMIC DNA]</scope>
    <source>
        <strain evidence="9 10">WL0086</strain>
    </source>
</reference>
<comment type="subcellular location">
    <subcellularLocation>
        <location evidence="1">Cell membrane</location>
        <topology evidence="1">Multi-pass membrane protein</topology>
    </subcellularLocation>
</comment>
<dbReference type="InterPro" id="IPR003474">
    <property type="entry name" value="Glcn_transporter"/>
</dbReference>
<reference evidence="9 10" key="1">
    <citation type="submission" date="2021-08" db="EMBL/GenBank/DDBJ databases">
        <authorList>
            <person name="Zhang D."/>
            <person name="Zhang A."/>
            <person name="Wang L."/>
        </authorList>
    </citation>
    <scope>NUCLEOTIDE SEQUENCE [LARGE SCALE GENOMIC DNA]</scope>
    <source>
        <strain evidence="9 10">WL0086</strain>
    </source>
</reference>